<keyword evidence="2" id="KW-1185">Reference proteome</keyword>
<protein>
    <submittedName>
        <fullName evidence="1">Uncharacterized protein</fullName>
    </submittedName>
</protein>
<accession>A0ABT3GG45</accession>
<reference evidence="1 2" key="1">
    <citation type="submission" date="2022-10" db="EMBL/GenBank/DDBJ databases">
        <title>Luteolibacter arcticus strain CCTCC AB 2014275, whole genome shotgun sequencing project.</title>
        <authorList>
            <person name="Zhao G."/>
            <person name="Shen L."/>
        </authorList>
    </citation>
    <scope>NUCLEOTIDE SEQUENCE [LARGE SCALE GENOMIC DNA]</scope>
    <source>
        <strain evidence="1 2">CCTCC AB 2014275</strain>
    </source>
</reference>
<dbReference type="Proteomes" id="UP001320876">
    <property type="component" value="Unassembled WGS sequence"/>
</dbReference>
<gene>
    <name evidence="1" type="ORF">OKA05_06690</name>
</gene>
<comment type="caution">
    <text evidence="1">The sequence shown here is derived from an EMBL/GenBank/DDBJ whole genome shotgun (WGS) entry which is preliminary data.</text>
</comment>
<dbReference type="EMBL" id="JAPDDT010000002">
    <property type="protein sequence ID" value="MCW1922233.1"/>
    <property type="molecule type" value="Genomic_DNA"/>
</dbReference>
<name>A0ABT3GG45_9BACT</name>
<proteinExistence type="predicted"/>
<evidence type="ECO:0000313" key="1">
    <source>
        <dbReference type="EMBL" id="MCW1922233.1"/>
    </source>
</evidence>
<dbReference type="RefSeq" id="WP_264486342.1">
    <property type="nucleotide sequence ID" value="NZ_JAPDDT010000002.1"/>
</dbReference>
<organism evidence="1 2">
    <name type="scientific">Luteolibacter arcticus</name>
    <dbReference type="NCBI Taxonomy" id="1581411"/>
    <lineage>
        <taxon>Bacteria</taxon>
        <taxon>Pseudomonadati</taxon>
        <taxon>Verrucomicrobiota</taxon>
        <taxon>Verrucomicrobiia</taxon>
        <taxon>Verrucomicrobiales</taxon>
        <taxon>Verrucomicrobiaceae</taxon>
        <taxon>Luteolibacter</taxon>
    </lineage>
</organism>
<sequence>MTERLLGADDTAYAVLRTERDNHASYYQTTTKVYFIERFTDQSTPEKSTLLSETETVVDATHNDPKTPPPVTTRVVTRDDSLSLAEALLRYPVSESVAWDAKQLAHLRSHPPSGISLDGRVLMASGERIAALFGSSSKDGEWKVSGAFEQRRSLFLSLEMEMEEGGSETRILGLGEDLSDQVSAHLQREDIYLSAGSFGSREEALSRIEAWKADKKSHVTSTTWEIWSHLLPTLKTDYVLVLAQTREMLEGGRSKRIEEATGIRFEAISSERFVERTRVP</sequence>
<evidence type="ECO:0000313" key="2">
    <source>
        <dbReference type="Proteomes" id="UP001320876"/>
    </source>
</evidence>